<dbReference type="NCBIfam" id="TIGR04549">
    <property type="entry name" value="LP_HExxH_w_tonB"/>
    <property type="match status" value="1"/>
</dbReference>
<dbReference type="Proteomes" id="UP000732105">
    <property type="component" value="Unassembled WGS sequence"/>
</dbReference>
<sequence length="301" mass="35269">MKLTFTSRFLFVIALILLQFSCDKNDGEKYVAPEIELSNHPNDVYLRENILKEYGTAIRWKWDQRFIRKGQSAEPIKEDLVIPITKIVEDLWIKPFIALSDDSEKFIRDYMPKELVYIGSYIYNSNGSAILGYSESGARISLMNLNSYDLKDRIWLEDVLITMHHEFAHIVHQNNGMPKAYHLISPKGYLGEGWRNGVSFTDAIKRGMVSAYATDNQYEDFAELTSRYLVQDTIYFNSTYLKDWDCAQFINPESCHEINEGRELIRQKLNAIRTFYLDEFNIDIKILRDTIQKRMSAYENM</sequence>
<reference evidence="1 2" key="1">
    <citation type="submission" date="2018-12" db="EMBL/GenBank/DDBJ databases">
        <title>Marinifilum JC070 sp. nov., a marine bacterium isolated from Yongle Blue Hole in the South China Sea.</title>
        <authorList>
            <person name="Fu T."/>
        </authorList>
    </citation>
    <scope>NUCLEOTIDE SEQUENCE [LARGE SCALE GENOMIC DNA]</scope>
    <source>
        <strain evidence="1 2">JC070</strain>
    </source>
</reference>
<keyword evidence="2" id="KW-1185">Reference proteome</keyword>
<evidence type="ECO:0000313" key="2">
    <source>
        <dbReference type="Proteomes" id="UP000732105"/>
    </source>
</evidence>
<evidence type="ECO:0000313" key="1">
    <source>
        <dbReference type="EMBL" id="NOU60853.1"/>
    </source>
</evidence>
<dbReference type="EMBL" id="RZNH01000023">
    <property type="protein sequence ID" value="NOU60853.1"/>
    <property type="molecule type" value="Genomic_DNA"/>
</dbReference>
<dbReference type="RefSeq" id="WP_171596126.1">
    <property type="nucleotide sequence ID" value="NZ_RZNH01000023.1"/>
</dbReference>
<accession>A0ABX1WXJ4</accession>
<dbReference type="Gene3D" id="3.40.390.70">
    <property type="match status" value="1"/>
</dbReference>
<dbReference type="Pfam" id="PF15890">
    <property type="entry name" value="Peptidase_Mx1"/>
    <property type="match status" value="1"/>
</dbReference>
<proteinExistence type="predicted"/>
<dbReference type="SUPFAM" id="SSF55486">
    <property type="entry name" value="Metalloproteases ('zincins'), catalytic domain"/>
    <property type="match status" value="1"/>
</dbReference>
<protein>
    <recommendedName>
        <fullName evidence="3">Substrate import-associated zinc metallohydrolase lipoprotein</fullName>
    </recommendedName>
</protein>
<organism evidence="1 2">
    <name type="scientific">Marinifilum caeruleilacunae</name>
    <dbReference type="NCBI Taxonomy" id="2499076"/>
    <lineage>
        <taxon>Bacteria</taxon>
        <taxon>Pseudomonadati</taxon>
        <taxon>Bacteroidota</taxon>
        <taxon>Bacteroidia</taxon>
        <taxon>Marinilabiliales</taxon>
        <taxon>Marinifilaceae</taxon>
    </lineage>
</organism>
<comment type="caution">
    <text evidence="1">The sequence shown here is derived from an EMBL/GenBank/DDBJ whole genome shotgun (WGS) entry which is preliminary data.</text>
</comment>
<evidence type="ECO:0008006" key="3">
    <source>
        <dbReference type="Google" id="ProtNLM"/>
    </source>
</evidence>
<dbReference type="InterPro" id="IPR030890">
    <property type="entry name" value="LP_HExxH_w_TonB"/>
</dbReference>
<gene>
    <name evidence="1" type="ORF">ELS83_13600</name>
</gene>
<name>A0ABX1WXJ4_9BACT</name>